<evidence type="ECO:0000313" key="2">
    <source>
        <dbReference type="Proteomes" id="UP000190626"/>
    </source>
</evidence>
<protein>
    <recommendedName>
        <fullName evidence="3">DUF4878 domain-containing protein</fullName>
    </recommendedName>
</protein>
<dbReference type="Proteomes" id="UP000190626">
    <property type="component" value="Unassembled WGS sequence"/>
</dbReference>
<sequence>MRKMIYTLFILLIAAFIVITFWSKNMDSKFIAPALNHFYTDFIQKNYSNMYKYTDFSSHTKDLNLTNEGKASLAEGLLNNDRHWYGHIQRYSIDKISWRGISKRSATVAVTTLDVNGDEQTFYDEVIIKRIGSNWFITAYNSGSPWRTMKMP</sequence>
<dbReference type="RefSeq" id="WP_079408691.1">
    <property type="nucleotide sequence ID" value="NZ_MBTG01000001.1"/>
</dbReference>
<dbReference type="EMBL" id="MBTG01000001">
    <property type="protein sequence ID" value="OPH61695.1"/>
    <property type="molecule type" value="Genomic_DNA"/>
</dbReference>
<dbReference type="AlphaFoldDB" id="A0A1V4HSZ7"/>
<evidence type="ECO:0008006" key="3">
    <source>
        <dbReference type="Google" id="ProtNLM"/>
    </source>
</evidence>
<comment type="caution">
    <text evidence="1">The sequence shown here is derived from an EMBL/GenBank/DDBJ whole genome shotgun (WGS) entry which is preliminary data.</text>
</comment>
<organism evidence="1 2">
    <name type="scientific">Paenibacillus ferrarius</name>
    <dbReference type="NCBI Taxonomy" id="1469647"/>
    <lineage>
        <taxon>Bacteria</taxon>
        <taxon>Bacillati</taxon>
        <taxon>Bacillota</taxon>
        <taxon>Bacilli</taxon>
        <taxon>Bacillales</taxon>
        <taxon>Paenibacillaceae</taxon>
        <taxon>Paenibacillus</taxon>
    </lineage>
</organism>
<gene>
    <name evidence="1" type="ORF">BC351_00185</name>
</gene>
<evidence type="ECO:0000313" key="1">
    <source>
        <dbReference type="EMBL" id="OPH61695.1"/>
    </source>
</evidence>
<dbReference type="STRING" id="1469647.BC351_00185"/>
<proteinExistence type="predicted"/>
<reference evidence="2" key="1">
    <citation type="submission" date="2016-07" db="EMBL/GenBank/DDBJ databases">
        <authorList>
            <person name="Florea S."/>
            <person name="Webb J.S."/>
            <person name="Jaromczyk J."/>
            <person name="Schardl C.L."/>
        </authorList>
    </citation>
    <scope>NUCLEOTIDE SEQUENCE [LARGE SCALE GENOMIC DNA]</scope>
    <source>
        <strain evidence="2">CY1</strain>
    </source>
</reference>
<keyword evidence="2" id="KW-1185">Reference proteome</keyword>
<name>A0A1V4HSZ7_9BACL</name>
<accession>A0A1V4HSZ7</accession>
<dbReference type="OrthoDB" id="2612732at2"/>